<reference evidence="4 5" key="1">
    <citation type="journal article" date="2018" name="Cell">
        <title>The Chara Genome: Secondary Complexity and Implications for Plant Terrestrialization.</title>
        <authorList>
            <person name="Nishiyama T."/>
            <person name="Sakayama H."/>
            <person name="Vries J.D."/>
            <person name="Buschmann H."/>
            <person name="Saint-Marcoux D."/>
            <person name="Ullrich K.K."/>
            <person name="Haas F.B."/>
            <person name="Vanderstraeten L."/>
            <person name="Becker D."/>
            <person name="Lang D."/>
            <person name="Vosolsobe S."/>
            <person name="Rombauts S."/>
            <person name="Wilhelmsson P.K.I."/>
            <person name="Janitza P."/>
            <person name="Kern R."/>
            <person name="Heyl A."/>
            <person name="Rumpler F."/>
            <person name="Villalobos L.I.A.C."/>
            <person name="Clay J.M."/>
            <person name="Skokan R."/>
            <person name="Toyoda A."/>
            <person name="Suzuki Y."/>
            <person name="Kagoshima H."/>
            <person name="Schijlen E."/>
            <person name="Tajeshwar N."/>
            <person name="Catarino B."/>
            <person name="Hetherington A.J."/>
            <person name="Saltykova A."/>
            <person name="Bonnot C."/>
            <person name="Breuninger H."/>
            <person name="Symeonidi A."/>
            <person name="Radhakrishnan G.V."/>
            <person name="Van Nieuwerburgh F."/>
            <person name="Deforce D."/>
            <person name="Chang C."/>
            <person name="Karol K.G."/>
            <person name="Hedrich R."/>
            <person name="Ulvskov P."/>
            <person name="Glockner G."/>
            <person name="Delwiche C.F."/>
            <person name="Petrasek J."/>
            <person name="Van de Peer Y."/>
            <person name="Friml J."/>
            <person name="Beilby M."/>
            <person name="Dolan L."/>
            <person name="Kohara Y."/>
            <person name="Sugano S."/>
            <person name="Fujiyama A."/>
            <person name="Delaux P.-M."/>
            <person name="Quint M."/>
            <person name="TheiBen G."/>
            <person name="Hagemann M."/>
            <person name="Harholt J."/>
            <person name="Dunand C."/>
            <person name="Zachgo S."/>
            <person name="Langdale J."/>
            <person name="Maumus F."/>
            <person name="Straeten D.V.D."/>
            <person name="Gould S.B."/>
            <person name="Rensing S.A."/>
        </authorList>
    </citation>
    <scope>NUCLEOTIDE SEQUENCE [LARGE SCALE GENOMIC DNA]</scope>
    <source>
        <strain evidence="4 5">S276</strain>
    </source>
</reference>
<accession>A0A388MAR0</accession>
<dbReference type="AlphaFoldDB" id="A0A388MAR0"/>
<sequence>MTKVLKPAAVVVPSLPAGLQHLHSAKKSKIAKKTKTAKNDDKARSYSTTGVDSLSPFHGLERWVSDYQVQRPGQKILQTQLDEYMVKYDANVKKPAEASAKQADTLPKDKHLSDFYRFQQREAGRNELLELRQKFEEDRRKIAKLKAARRFKPY</sequence>
<proteinExistence type="inferred from homology"/>
<dbReference type="Gene3D" id="6.10.250.1770">
    <property type="match status" value="1"/>
</dbReference>
<name>A0A388MAR0_CHABU</name>
<evidence type="ECO:0000259" key="3">
    <source>
        <dbReference type="Pfam" id="PF12923"/>
    </source>
</evidence>
<dbReference type="PANTHER" id="PTHR13191">
    <property type="entry name" value="RIBOSOMAL RNA PROCESSING PROTEIN 7-RELATED"/>
    <property type="match status" value="1"/>
</dbReference>
<organism evidence="4 5">
    <name type="scientific">Chara braunii</name>
    <name type="common">Braun's stonewort</name>
    <dbReference type="NCBI Taxonomy" id="69332"/>
    <lineage>
        <taxon>Eukaryota</taxon>
        <taxon>Viridiplantae</taxon>
        <taxon>Streptophyta</taxon>
        <taxon>Charophyceae</taxon>
        <taxon>Charales</taxon>
        <taxon>Characeae</taxon>
        <taxon>Chara</taxon>
    </lineage>
</organism>
<dbReference type="GO" id="GO:0034456">
    <property type="term" value="C:UTP-C complex"/>
    <property type="evidence" value="ECO:0007669"/>
    <property type="project" value="TreeGrafter"/>
</dbReference>
<feature type="domain" description="Ribosomal RNA-processing protein 7 C-terminal" evidence="3">
    <location>
        <begin position="97"/>
        <end position="154"/>
    </location>
</feature>
<dbReference type="PANTHER" id="PTHR13191:SF0">
    <property type="entry name" value="RIBOSOMAL RNA-PROCESSING PROTEIN 7 HOMOLOG A-RELATED"/>
    <property type="match status" value="1"/>
</dbReference>
<dbReference type="GO" id="GO:0032545">
    <property type="term" value="C:CURI complex"/>
    <property type="evidence" value="ECO:0007669"/>
    <property type="project" value="TreeGrafter"/>
</dbReference>
<dbReference type="Pfam" id="PF12923">
    <property type="entry name" value="RRP7"/>
    <property type="match status" value="1"/>
</dbReference>
<dbReference type="InterPro" id="IPR040446">
    <property type="entry name" value="RRP7"/>
</dbReference>
<evidence type="ECO:0000256" key="2">
    <source>
        <dbReference type="SAM" id="MobiDB-lite"/>
    </source>
</evidence>
<dbReference type="STRING" id="69332.A0A388MAR0"/>
<feature type="region of interest" description="Disordered" evidence="2">
    <location>
        <begin position="23"/>
        <end position="50"/>
    </location>
</feature>
<dbReference type="EMBL" id="BFEA01000931">
    <property type="protein sequence ID" value="GBG91657.1"/>
    <property type="molecule type" value="Genomic_DNA"/>
</dbReference>
<dbReference type="GO" id="GO:0000028">
    <property type="term" value="P:ribosomal small subunit assembly"/>
    <property type="evidence" value="ECO:0007669"/>
    <property type="project" value="TreeGrafter"/>
</dbReference>
<dbReference type="GO" id="GO:0006364">
    <property type="term" value="P:rRNA processing"/>
    <property type="evidence" value="ECO:0007669"/>
    <property type="project" value="TreeGrafter"/>
</dbReference>
<dbReference type="InterPro" id="IPR024326">
    <property type="entry name" value="RRP7_C"/>
</dbReference>
<feature type="compositionally biased region" description="Basic residues" evidence="2">
    <location>
        <begin position="23"/>
        <end position="36"/>
    </location>
</feature>
<keyword evidence="5" id="KW-1185">Reference proteome</keyword>
<evidence type="ECO:0000256" key="1">
    <source>
        <dbReference type="ARBA" id="ARBA00006110"/>
    </source>
</evidence>
<evidence type="ECO:0000313" key="4">
    <source>
        <dbReference type="EMBL" id="GBG91657.1"/>
    </source>
</evidence>
<dbReference type="Proteomes" id="UP000265515">
    <property type="component" value="Unassembled WGS sequence"/>
</dbReference>
<evidence type="ECO:0000313" key="5">
    <source>
        <dbReference type="Proteomes" id="UP000265515"/>
    </source>
</evidence>
<comment type="similarity">
    <text evidence="1">Belongs to the RRP7 family.</text>
</comment>
<dbReference type="OrthoDB" id="5390at2759"/>
<protein>
    <recommendedName>
        <fullName evidence="3">Ribosomal RNA-processing protein 7 C-terminal domain-containing protein</fullName>
    </recommendedName>
</protein>
<comment type="caution">
    <text evidence="4">The sequence shown here is derived from an EMBL/GenBank/DDBJ whole genome shotgun (WGS) entry which is preliminary data.</text>
</comment>
<dbReference type="Gramene" id="GBG91657">
    <property type="protein sequence ID" value="GBG91657"/>
    <property type="gene ID" value="CBR_g52693"/>
</dbReference>
<gene>
    <name evidence="4" type="ORF">CBR_g52693</name>
</gene>